<dbReference type="Gene3D" id="3.30.70.330">
    <property type="match status" value="4"/>
</dbReference>
<feature type="compositionally biased region" description="Polar residues" evidence="10">
    <location>
        <begin position="1"/>
        <end position="11"/>
    </location>
</feature>
<dbReference type="PANTHER" id="PTHR24012">
    <property type="entry name" value="RNA BINDING PROTEIN"/>
    <property type="match status" value="1"/>
</dbReference>
<dbReference type="SMART" id="SM00360">
    <property type="entry name" value="RRM"/>
    <property type="match status" value="4"/>
</dbReference>
<feature type="compositionally biased region" description="Basic and acidic residues" evidence="10">
    <location>
        <begin position="340"/>
        <end position="349"/>
    </location>
</feature>
<comment type="subcellular location">
    <subcellularLocation>
        <location evidence="1">Nucleus</location>
    </subcellularLocation>
</comment>
<dbReference type="CDD" id="cd00590">
    <property type="entry name" value="RRM_SF"/>
    <property type="match status" value="1"/>
</dbReference>
<dbReference type="InterPro" id="IPR034398">
    <property type="entry name" value="Prp24_RRM2"/>
</dbReference>
<dbReference type="InterPro" id="IPR011990">
    <property type="entry name" value="TPR-like_helical_dom_sf"/>
</dbReference>
<evidence type="ECO:0000256" key="10">
    <source>
        <dbReference type="SAM" id="MobiDB-lite"/>
    </source>
</evidence>
<name>A0A5M8PR28_9LECA</name>
<dbReference type="GO" id="GO:0003723">
    <property type="term" value="F:RNA binding"/>
    <property type="evidence" value="ECO:0007669"/>
    <property type="project" value="UniProtKB-UniRule"/>
</dbReference>
<dbReference type="InterPro" id="IPR031766">
    <property type="entry name" value="RRM_occluded"/>
</dbReference>
<feature type="compositionally biased region" description="Basic and acidic residues" evidence="10">
    <location>
        <begin position="845"/>
        <end position="865"/>
    </location>
</feature>
<dbReference type="GO" id="GO:0008380">
    <property type="term" value="P:RNA splicing"/>
    <property type="evidence" value="ECO:0007669"/>
    <property type="project" value="UniProtKB-KW"/>
</dbReference>
<dbReference type="InterPro" id="IPR000504">
    <property type="entry name" value="RRM_dom"/>
</dbReference>
<dbReference type="CDD" id="cd12299">
    <property type="entry name" value="RRM4_Prp24"/>
    <property type="match status" value="1"/>
</dbReference>
<dbReference type="FunFam" id="3.30.70.330:FF:000523">
    <property type="entry name" value="Pre-mRNA splicing factor (Prp24), putative"/>
    <property type="match status" value="1"/>
</dbReference>
<dbReference type="GO" id="GO:0006397">
    <property type="term" value="P:mRNA processing"/>
    <property type="evidence" value="ECO:0007669"/>
    <property type="project" value="UniProtKB-KW"/>
</dbReference>
<dbReference type="GO" id="GO:0005688">
    <property type="term" value="C:U6 snRNP"/>
    <property type="evidence" value="ECO:0007669"/>
    <property type="project" value="UniProtKB-ARBA"/>
</dbReference>
<feature type="compositionally biased region" description="Low complexity" evidence="10">
    <location>
        <begin position="801"/>
        <end position="813"/>
    </location>
</feature>
<accession>A0A5M8PR28</accession>
<dbReference type="FunFam" id="3.30.70.330:FF:000365">
    <property type="entry name" value="U4/U6 snRNA-associated-splicing factor PRP24"/>
    <property type="match status" value="1"/>
</dbReference>
<feature type="domain" description="RRM" evidence="11">
    <location>
        <begin position="1046"/>
        <end position="1122"/>
    </location>
</feature>
<keyword evidence="3" id="KW-0677">Repeat</keyword>
<dbReference type="Pfam" id="PF00076">
    <property type="entry name" value="RRM_1"/>
    <property type="match status" value="3"/>
</dbReference>
<feature type="compositionally biased region" description="Low complexity" evidence="10">
    <location>
        <begin position="83"/>
        <end position="119"/>
    </location>
</feature>
<dbReference type="Gene3D" id="1.25.40.10">
    <property type="entry name" value="Tetratricopeptide repeat domain"/>
    <property type="match status" value="2"/>
</dbReference>
<evidence type="ECO:0000256" key="4">
    <source>
        <dbReference type="ARBA" id="ARBA00022884"/>
    </source>
</evidence>
<dbReference type="Pfam" id="PF16842">
    <property type="entry name" value="RRM_occluded"/>
    <property type="match status" value="1"/>
</dbReference>
<dbReference type="PROSITE" id="PS50102">
    <property type="entry name" value="RRM"/>
    <property type="match status" value="4"/>
</dbReference>
<evidence type="ECO:0000256" key="8">
    <source>
        <dbReference type="ARBA" id="ARBA00093627"/>
    </source>
</evidence>
<evidence type="ECO:0000256" key="2">
    <source>
        <dbReference type="ARBA" id="ARBA00022664"/>
    </source>
</evidence>
<dbReference type="InterPro" id="IPR012677">
    <property type="entry name" value="Nucleotide-bd_a/b_plait_sf"/>
</dbReference>
<dbReference type="SUPFAM" id="SSF54928">
    <property type="entry name" value="RNA-binding domain, RBD"/>
    <property type="match status" value="4"/>
</dbReference>
<evidence type="ECO:0000259" key="11">
    <source>
        <dbReference type="PROSITE" id="PS50102"/>
    </source>
</evidence>
<feature type="region of interest" description="Disordered" evidence="10">
    <location>
        <begin position="1271"/>
        <end position="1362"/>
    </location>
</feature>
<dbReference type="SUPFAM" id="SSF48452">
    <property type="entry name" value="TPR-like"/>
    <property type="match status" value="1"/>
</dbReference>
<keyword evidence="2" id="KW-0507">mRNA processing</keyword>
<dbReference type="CDD" id="cd12296">
    <property type="entry name" value="RRM1_Prp24"/>
    <property type="match status" value="1"/>
</dbReference>
<dbReference type="EMBL" id="VXIT01000007">
    <property type="protein sequence ID" value="KAA6411415.1"/>
    <property type="molecule type" value="Genomic_DNA"/>
</dbReference>
<feature type="compositionally biased region" description="Low complexity" evidence="10">
    <location>
        <begin position="1322"/>
        <end position="1335"/>
    </location>
</feature>
<dbReference type="CDD" id="cd12297">
    <property type="entry name" value="RRM2_Prp24"/>
    <property type="match status" value="1"/>
</dbReference>
<keyword evidence="4 9" id="KW-0694">RNA-binding</keyword>
<proteinExistence type="predicted"/>
<dbReference type="InterPro" id="IPR003107">
    <property type="entry name" value="HAT"/>
</dbReference>
<keyword evidence="5" id="KW-0508">mRNA splicing</keyword>
<dbReference type="InterPro" id="IPR034397">
    <property type="entry name" value="Prp24_RRM1"/>
</dbReference>
<feature type="compositionally biased region" description="Polar residues" evidence="10">
    <location>
        <begin position="71"/>
        <end position="82"/>
    </location>
</feature>
<evidence type="ECO:0000256" key="3">
    <source>
        <dbReference type="ARBA" id="ARBA00022737"/>
    </source>
</evidence>
<feature type="domain" description="RRM" evidence="11">
    <location>
        <begin position="955"/>
        <end position="1031"/>
    </location>
</feature>
<dbReference type="InterPro" id="IPR035979">
    <property type="entry name" value="RBD_domain_sf"/>
</dbReference>
<comment type="function">
    <text evidence="7">Functions as a recycling factor of the spliceosome, a machinery that forms on each precursor-messenger RNA (pre-mRNA) and catalyzes the removal of introns. Chaperones the re-annealing of U4 and U6 snRNAs (small nuclear RNAs) released from previous rounds of splicing, an initial step in reforming the U4/U6-U5 tri-snRNP (small nuclear ribonucleoprotein) that can reassemble into another spliceosome complex; this step involves binding U6 and facilitating the unwinding of the U6 internal stem loop, followed by base-pairing of U6 to U4.</text>
</comment>
<feature type="compositionally biased region" description="Gly residues" evidence="10">
    <location>
        <begin position="1301"/>
        <end position="1315"/>
    </location>
</feature>
<feature type="region of interest" description="Disordered" evidence="10">
    <location>
        <begin position="799"/>
        <end position="876"/>
    </location>
</feature>
<evidence type="ECO:0000256" key="1">
    <source>
        <dbReference type="ARBA" id="ARBA00004123"/>
    </source>
</evidence>
<keyword evidence="6" id="KW-0539">Nucleus</keyword>
<feature type="region of interest" description="Disordered" evidence="10">
    <location>
        <begin position="340"/>
        <end position="359"/>
    </location>
</feature>
<feature type="domain" description="RRM" evidence="11">
    <location>
        <begin position="879"/>
        <end position="964"/>
    </location>
</feature>
<feature type="region of interest" description="Disordered" evidence="10">
    <location>
        <begin position="1128"/>
        <end position="1152"/>
    </location>
</feature>
<evidence type="ECO:0000313" key="13">
    <source>
        <dbReference type="Proteomes" id="UP000324767"/>
    </source>
</evidence>
<dbReference type="Proteomes" id="UP000324767">
    <property type="component" value="Unassembled WGS sequence"/>
</dbReference>
<feature type="region of interest" description="Disordered" evidence="10">
    <location>
        <begin position="1"/>
        <end position="131"/>
    </location>
</feature>
<feature type="domain" description="RRM" evidence="11">
    <location>
        <begin position="1181"/>
        <end position="1254"/>
    </location>
</feature>
<dbReference type="FunFam" id="1.25.40.10:FF:000632">
    <property type="entry name" value="Pre-mRNA splicing factor (Prp24), putative"/>
    <property type="match status" value="1"/>
</dbReference>
<reference evidence="12 13" key="1">
    <citation type="submission" date="2019-09" db="EMBL/GenBank/DDBJ databases">
        <title>The hologenome of the rock-dwelling lichen Lasallia pustulata.</title>
        <authorList>
            <person name="Greshake Tzovaras B."/>
            <person name="Segers F."/>
            <person name="Bicker A."/>
            <person name="Dal Grande F."/>
            <person name="Otte J."/>
            <person name="Hankeln T."/>
            <person name="Schmitt I."/>
            <person name="Ebersberger I."/>
        </authorList>
    </citation>
    <scope>NUCLEOTIDE SEQUENCE [LARGE SCALE GENOMIC DNA]</scope>
    <source>
        <strain evidence="12">A1-1</strain>
    </source>
</reference>
<protein>
    <recommendedName>
        <fullName evidence="8">U4/U6 snRNA-associated-splicing factor PRP24</fullName>
    </recommendedName>
</protein>
<evidence type="ECO:0000256" key="9">
    <source>
        <dbReference type="PROSITE-ProRule" id="PRU00176"/>
    </source>
</evidence>
<evidence type="ECO:0000256" key="5">
    <source>
        <dbReference type="ARBA" id="ARBA00023187"/>
    </source>
</evidence>
<evidence type="ECO:0000313" key="12">
    <source>
        <dbReference type="EMBL" id="KAA6411415.1"/>
    </source>
</evidence>
<comment type="caution">
    <text evidence="12">The sequence shown here is derived from an EMBL/GenBank/DDBJ whole genome shotgun (WGS) entry which is preliminary data.</text>
</comment>
<feature type="compositionally biased region" description="Low complexity" evidence="10">
    <location>
        <begin position="1134"/>
        <end position="1145"/>
    </location>
</feature>
<evidence type="ECO:0000256" key="7">
    <source>
        <dbReference type="ARBA" id="ARBA00093374"/>
    </source>
</evidence>
<sequence>MDINSLLSPQDSPVRDAAPSRSPPAKVPAGPARPARKPRRTKSSTLAQPVTSSPLSSTTLPPPTLPHSAIVQAQQSVPSPTNISPHSTTISPHSTGISPHSAVLSSATSTSSTDTNRPSSRPPSTPGMDTLADLASMQHHQQIARANAGGLRSAEVYDTQLSPSTILPSLHTIPRPTASARSSYELTMTDAPAQTPPRRTFTATSLSEKDLETIARLVEYLAENPYTYESHVKLVSLLHQGLVSHVYPAPLRIAQGDPYSYNLLEDLRKAREAMDSRFAIGEDMWVDWLEDQQLLARTLDDRIAVMESCQRAVEEESGSTRLWKLYGDWMLFLYRSAHEPQQDTADPSKADSQPQGWSEEDKLVGREVFGWQSIMEVWKQGMVETKWRIDDSHVIWDSYTELLMQDFTNPTSDAIATMKAHFMDRLQTPHATWDNTFQAFSTFISNNENFAYEETMVAANQRGADAKRRYGMREVLEVALHRASEAGDKDREWNAYADYIDWELSQSRRKGQFSFELTNTLYQRAILRFPTGTSLWEDYVIFLTDEIGRHNHHGMCLPAAERASRHCPWSGSLWSQHLLAAEQEDRSFEDIGHIKHKATSTGLLDAGGMEEVLKVLTSWCGYLRRQAFQKDSTDDELDVAEVGIRSAIEDMEELGRKKYGEEYRGDPLYRLERIYIKYFSQSGSWDSARGVWRGLIPRRGDSYEFWLRYYGWEMMTWGRLMQDGLDGVSASERRATTPKQATAVLRQALKRTNMDWPEKIMETFIHHCEDHEDVEELQLAVVQVKKATKIVTKRREKEALQSADASAPQQQQSTELQLDANADDTSATVGKRKREEEIYTNSDTNTKRLKPELAYGEADRAEDHSTPASSLVKRDRENATVIVRHLPPETTETRVRQYFRDCGTINSLKLLREEDGLSVSATIEFDSAEDILAAQTKDMKTFDGQSIEVQVGGGSTLFVTNFPPTADETYIREMFQKYGDIVDIRFPSLKYNTHRRFCYLQFKSSNQAQAATQLDGQLLGGKLKLVAKISDPVHKQDRTGALYDGREVYVSNVDWNATEEEITQIFAKYGKVERVRIPANVAGKSKGIAFVVFSTKDEANAALDMNLTKFKTRLLKVELSTANPSKRQATTVIASASRSTASPSPDISYRNGNSNEEIAASAHRASVVTDVKTTAEEIQSRTIALLNIPDTVNDARIHAIVEPYGPLVKVVLRPDHQGAIIEFKDVKDAGKAALGLDGLEIASGRKIGVGSVREMLKQKAEWKTDRIGVASKKDKSGNATTLPPTAPVHRPNQLGARRGGRGGLGFKRGGVGLSGSKGTQDGAGALAGDGRLSGDVNDAGISGGQEPKAKSNADFKAMFLKQ</sequence>
<evidence type="ECO:0000256" key="6">
    <source>
        <dbReference type="ARBA" id="ARBA00023242"/>
    </source>
</evidence>
<organism evidence="12 13">
    <name type="scientific">Lasallia pustulata</name>
    <dbReference type="NCBI Taxonomy" id="136370"/>
    <lineage>
        <taxon>Eukaryota</taxon>
        <taxon>Fungi</taxon>
        <taxon>Dikarya</taxon>
        <taxon>Ascomycota</taxon>
        <taxon>Pezizomycotina</taxon>
        <taxon>Lecanoromycetes</taxon>
        <taxon>OSLEUM clade</taxon>
        <taxon>Umbilicariomycetidae</taxon>
        <taxon>Umbilicariales</taxon>
        <taxon>Umbilicariaceae</taxon>
        <taxon>Lasallia</taxon>
    </lineage>
</organism>
<dbReference type="OrthoDB" id="360390at2759"/>
<gene>
    <name evidence="12" type="ORF">FRX48_04695</name>
</gene>
<dbReference type="FunFam" id="3.30.70.330:FF:000588">
    <property type="entry name" value="Pre-mRNA splicing factor (Prp24), putative"/>
    <property type="match status" value="1"/>
</dbReference>
<dbReference type="SMART" id="SM00386">
    <property type="entry name" value="HAT"/>
    <property type="match status" value="3"/>
</dbReference>